<dbReference type="GO" id="GO:0016987">
    <property type="term" value="F:sigma factor activity"/>
    <property type="evidence" value="ECO:0007669"/>
    <property type="project" value="UniProtKB-KW"/>
</dbReference>
<dbReference type="PANTHER" id="PTHR30385:SF4">
    <property type="entry name" value="RNA POLYMERASE SIGMA-E FACTOR"/>
    <property type="match status" value="1"/>
</dbReference>
<accession>A0A2A2D927</accession>
<evidence type="ECO:0000256" key="3">
    <source>
        <dbReference type="ARBA" id="ARBA00023125"/>
    </source>
</evidence>
<dbReference type="EMBL" id="NSJV01000205">
    <property type="protein sequence ID" value="PAU48993.1"/>
    <property type="molecule type" value="Genomic_DNA"/>
</dbReference>
<dbReference type="SUPFAM" id="SSF88659">
    <property type="entry name" value="Sigma3 and sigma4 domains of RNA polymerase sigma factors"/>
    <property type="match status" value="2"/>
</dbReference>
<dbReference type="Gene3D" id="1.20.120.1810">
    <property type="match status" value="1"/>
</dbReference>
<reference evidence="8 9" key="1">
    <citation type="submission" date="2017-08" db="EMBL/GenBank/DDBJ databases">
        <title>Genome sequence of Streptomyces albireticuli NRRL B-1670.</title>
        <authorList>
            <person name="Graham D.E."/>
            <person name="Mahan K.M."/>
            <person name="Klingeman D.M."/>
            <person name="Hettich R.L."/>
            <person name="Parry R.J."/>
            <person name="Spain J.C."/>
        </authorList>
    </citation>
    <scope>NUCLEOTIDE SEQUENCE [LARGE SCALE GENOMIC DNA]</scope>
    <source>
        <strain evidence="8 9">NRRL B-1670</strain>
    </source>
</reference>
<comment type="caution">
    <text evidence="8">The sequence shown here is derived from an EMBL/GenBank/DDBJ whole genome shotgun (WGS) entry which is preliminary data.</text>
</comment>
<dbReference type="NCBIfam" id="TIGR02937">
    <property type="entry name" value="sigma70-ECF"/>
    <property type="match status" value="1"/>
</dbReference>
<dbReference type="InterPro" id="IPR013325">
    <property type="entry name" value="RNA_pol_sigma_r2"/>
</dbReference>
<evidence type="ECO:0000259" key="6">
    <source>
        <dbReference type="Pfam" id="PF04542"/>
    </source>
</evidence>
<dbReference type="GO" id="GO:0003677">
    <property type="term" value="F:DNA binding"/>
    <property type="evidence" value="ECO:0007669"/>
    <property type="project" value="UniProtKB-KW"/>
</dbReference>
<dbReference type="Proteomes" id="UP000218944">
    <property type="component" value="Unassembled WGS sequence"/>
</dbReference>
<evidence type="ECO:0000256" key="2">
    <source>
        <dbReference type="ARBA" id="ARBA00023082"/>
    </source>
</evidence>
<keyword evidence="2" id="KW-0731">Sigma factor</keyword>
<dbReference type="InterPro" id="IPR007630">
    <property type="entry name" value="RNA_pol_sigma70_r4"/>
</dbReference>
<dbReference type="CDD" id="cd06171">
    <property type="entry name" value="Sigma70_r4"/>
    <property type="match status" value="1"/>
</dbReference>
<keyword evidence="3" id="KW-0238">DNA-binding</keyword>
<keyword evidence="4" id="KW-0804">Transcription</keyword>
<dbReference type="Gene3D" id="1.10.10.10">
    <property type="entry name" value="Winged helix-like DNA-binding domain superfamily/Winged helix DNA-binding domain"/>
    <property type="match status" value="2"/>
</dbReference>
<evidence type="ECO:0000256" key="4">
    <source>
        <dbReference type="ARBA" id="ARBA00023163"/>
    </source>
</evidence>
<gene>
    <name evidence="8" type="ORF">CK936_10360</name>
</gene>
<dbReference type="InterPro" id="IPR013324">
    <property type="entry name" value="RNA_pol_sigma_r3/r4-like"/>
</dbReference>
<dbReference type="Pfam" id="PF04545">
    <property type="entry name" value="Sigma70_r4"/>
    <property type="match status" value="1"/>
</dbReference>
<dbReference type="InterPro" id="IPR014284">
    <property type="entry name" value="RNA_pol_sigma-70_dom"/>
</dbReference>
<evidence type="ECO:0000259" key="7">
    <source>
        <dbReference type="Pfam" id="PF04545"/>
    </source>
</evidence>
<feature type="domain" description="RNA polymerase sigma-70 region 4" evidence="7">
    <location>
        <begin position="185"/>
        <end position="232"/>
    </location>
</feature>
<dbReference type="NCBIfam" id="TIGR02980">
    <property type="entry name" value="SigBFG"/>
    <property type="match status" value="1"/>
</dbReference>
<evidence type="ECO:0000256" key="1">
    <source>
        <dbReference type="ARBA" id="ARBA00023015"/>
    </source>
</evidence>
<evidence type="ECO:0000313" key="8">
    <source>
        <dbReference type="EMBL" id="PAU48993.1"/>
    </source>
</evidence>
<evidence type="ECO:0000313" key="9">
    <source>
        <dbReference type="Proteomes" id="UP000218944"/>
    </source>
</evidence>
<dbReference type="InterPro" id="IPR014322">
    <property type="entry name" value="RNA_pol_sigma-B/F/G"/>
</dbReference>
<dbReference type="Pfam" id="PF04542">
    <property type="entry name" value="Sigma70_r2"/>
    <property type="match status" value="1"/>
</dbReference>
<keyword evidence="1" id="KW-0805">Transcription regulation</keyword>
<dbReference type="InterPro" id="IPR007627">
    <property type="entry name" value="RNA_pol_sigma70_r2"/>
</dbReference>
<name>A0A2A2D927_9ACTN</name>
<dbReference type="AlphaFoldDB" id="A0A2A2D927"/>
<feature type="domain" description="RNA polymerase sigma-70 region 2" evidence="6">
    <location>
        <begin position="18"/>
        <end position="86"/>
    </location>
</feature>
<evidence type="ECO:0000259" key="5">
    <source>
        <dbReference type="Pfam" id="PF04539"/>
    </source>
</evidence>
<dbReference type="InterPro" id="IPR007624">
    <property type="entry name" value="RNA_pol_sigma70_r3"/>
</dbReference>
<dbReference type="SUPFAM" id="SSF88946">
    <property type="entry name" value="Sigma2 domain of RNA polymerase sigma factors"/>
    <property type="match status" value="1"/>
</dbReference>
<feature type="domain" description="RNA polymerase sigma-70 region 3" evidence="5">
    <location>
        <begin position="96"/>
        <end position="149"/>
    </location>
</feature>
<dbReference type="InterPro" id="IPR000943">
    <property type="entry name" value="RNA_pol_sigma70"/>
</dbReference>
<keyword evidence="9" id="KW-1185">Reference proteome</keyword>
<dbReference type="GO" id="GO:0006352">
    <property type="term" value="P:DNA-templated transcription initiation"/>
    <property type="evidence" value="ECO:0007669"/>
    <property type="project" value="InterPro"/>
</dbReference>
<organism evidence="8 9">
    <name type="scientific">Streptomyces albireticuli</name>
    <dbReference type="NCBI Taxonomy" id="1940"/>
    <lineage>
        <taxon>Bacteria</taxon>
        <taxon>Bacillati</taxon>
        <taxon>Actinomycetota</taxon>
        <taxon>Actinomycetes</taxon>
        <taxon>Kitasatosporales</taxon>
        <taxon>Streptomycetaceae</taxon>
        <taxon>Streptomyces</taxon>
    </lineage>
</organism>
<sequence length="240" mass="26940">MAALPDGPARDALRQRVVRAWMPMAERLALQFRNRGETVEDLRQVAMLGLVKAVHRYDPGRGTAFESFAVPTVVGEIKRHFRDHMWDVHVPRRVQELRNRVRAAHQELTRTADGRGPGVEELAAHTGMSEDEVRAGLEALGSFSTLSLDSALPGADDGYALGDTLGAAEPGFQLVVDRESLKPELRALPPREREILYLRFFCDMTQSRIAERLGISQMHVSRLISRTCDRLYERVMGRVA</sequence>
<dbReference type="InterPro" id="IPR036388">
    <property type="entry name" value="WH-like_DNA-bd_sf"/>
</dbReference>
<dbReference type="PANTHER" id="PTHR30385">
    <property type="entry name" value="SIGMA FACTOR F FLAGELLAR"/>
    <property type="match status" value="1"/>
</dbReference>
<dbReference type="PRINTS" id="PR00046">
    <property type="entry name" value="SIGMA70FCT"/>
</dbReference>
<proteinExistence type="predicted"/>
<protein>
    <submittedName>
        <fullName evidence="8">B/F/G family RNA polymerase sigma-70 factor</fullName>
    </submittedName>
</protein>
<dbReference type="Pfam" id="PF04539">
    <property type="entry name" value="Sigma70_r3"/>
    <property type="match status" value="1"/>
</dbReference>